<proteinExistence type="inferred from homology"/>
<dbReference type="PANTHER" id="PTHR12452:SF0">
    <property type="entry name" value="THIOREDOXIN DOMAIN-CONTAINING PROTEIN 17"/>
    <property type="match status" value="1"/>
</dbReference>
<dbReference type="Proteomes" id="UP000675881">
    <property type="component" value="Chromosome 13"/>
</dbReference>
<dbReference type="GO" id="GO:0047134">
    <property type="term" value="F:protein-disulfide reductase [NAD(P)H] activity"/>
    <property type="evidence" value="ECO:0007669"/>
    <property type="project" value="InterPro"/>
</dbReference>
<evidence type="ECO:0000259" key="3">
    <source>
        <dbReference type="Pfam" id="PF06110"/>
    </source>
</evidence>
<keyword evidence="5" id="KW-1185">Reference proteome</keyword>
<dbReference type="InterPro" id="IPR045108">
    <property type="entry name" value="TXNDC17-like"/>
</dbReference>
<accession>A0A7R8H3H2</accession>
<sequence>MGIEPAWTVAARYYKLADVHGYEGFLSKVKEMEALGGTLAVLFTGSIDPSSGKSWCPDCVVAEPIVDSVMKDKTEVHFLRVFVGPRDFWKDPQCPFRTNPDTRLKSIPTLIIWKSQSKLDGSDITDSNLIAMLFED</sequence>
<evidence type="ECO:0000313" key="4">
    <source>
        <dbReference type="EMBL" id="CAF2831499.1"/>
    </source>
</evidence>
<dbReference type="InterPro" id="IPR036249">
    <property type="entry name" value="Thioredoxin-like_sf"/>
</dbReference>
<evidence type="ECO:0000256" key="1">
    <source>
        <dbReference type="ARBA" id="ARBA00008987"/>
    </source>
</evidence>
<dbReference type="SUPFAM" id="SSF52833">
    <property type="entry name" value="Thioredoxin-like"/>
    <property type="match status" value="1"/>
</dbReference>
<organism evidence="4 5">
    <name type="scientific">Lepeophtheirus salmonis</name>
    <name type="common">Salmon louse</name>
    <name type="synonym">Caligus salmonis</name>
    <dbReference type="NCBI Taxonomy" id="72036"/>
    <lineage>
        <taxon>Eukaryota</taxon>
        <taxon>Metazoa</taxon>
        <taxon>Ecdysozoa</taxon>
        <taxon>Arthropoda</taxon>
        <taxon>Crustacea</taxon>
        <taxon>Multicrustacea</taxon>
        <taxon>Hexanauplia</taxon>
        <taxon>Copepoda</taxon>
        <taxon>Siphonostomatoida</taxon>
        <taxon>Caligidae</taxon>
        <taxon>Lepeophtheirus</taxon>
    </lineage>
</organism>
<dbReference type="PANTHER" id="PTHR12452">
    <property type="entry name" value="42-9-9 PROTEIN-RELATED"/>
    <property type="match status" value="1"/>
</dbReference>
<feature type="domain" description="Thioredoxin" evidence="3">
    <location>
        <begin position="19"/>
        <end position="136"/>
    </location>
</feature>
<protein>
    <recommendedName>
        <fullName evidence="2">Thioredoxin domain-containing protein 17</fullName>
    </recommendedName>
</protein>
<gene>
    <name evidence="4" type="ORF">LSAA_3869</name>
</gene>
<name>A0A7R8H3H2_LEPSM</name>
<reference evidence="4" key="1">
    <citation type="submission" date="2021-02" db="EMBL/GenBank/DDBJ databases">
        <authorList>
            <person name="Bekaert M."/>
        </authorList>
    </citation>
    <scope>NUCLEOTIDE SEQUENCE</scope>
    <source>
        <strain evidence="4">IoA-00</strain>
    </source>
</reference>
<dbReference type="InterPro" id="IPR010357">
    <property type="entry name" value="TXNDC17_dom"/>
</dbReference>
<dbReference type="GO" id="GO:0005829">
    <property type="term" value="C:cytosol"/>
    <property type="evidence" value="ECO:0007669"/>
    <property type="project" value="TreeGrafter"/>
</dbReference>
<dbReference type="Gene3D" id="3.40.30.10">
    <property type="entry name" value="Glutaredoxin"/>
    <property type="match status" value="1"/>
</dbReference>
<dbReference type="EMBL" id="HG994592">
    <property type="protein sequence ID" value="CAF2831499.1"/>
    <property type="molecule type" value="Genomic_DNA"/>
</dbReference>
<dbReference type="Pfam" id="PF06110">
    <property type="entry name" value="TXD17-like_Trx"/>
    <property type="match status" value="1"/>
</dbReference>
<dbReference type="AlphaFoldDB" id="A0A7R8H3H2"/>
<comment type="similarity">
    <text evidence="1">Belongs to the thioredoxin family.</text>
</comment>
<evidence type="ECO:0000256" key="2">
    <source>
        <dbReference type="ARBA" id="ARBA00016949"/>
    </source>
</evidence>
<dbReference type="OrthoDB" id="78947at2759"/>
<evidence type="ECO:0000313" key="5">
    <source>
        <dbReference type="Proteomes" id="UP000675881"/>
    </source>
</evidence>